<evidence type="ECO:0000256" key="4">
    <source>
        <dbReference type="ARBA" id="ARBA00022989"/>
    </source>
</evidence>
<reference evidence="8 10" key="2">
    <citation type="submission" date="2019-05" db="EMBL/GenBank/DDBJ databases">
        <title>Pasteurellaceae isolates from reptiles.</title>
        <authorList>
            <person name="Bojesen A.M."/>
            <person name="Lund E."/>
        </authorList>
    </citation>
    <scope>NUCLEOTIDE SEQUENCE [LARGE SCALE GENOMIC DNA]</scope>
    <source>
        <strain evidence="8 10">ELNT2x</strain>
    </source>
</reference>
<gene>
    <name evidence="7" type="ORF">EDC16_102327</name>
    <name evidence="8" type="ORF">FHQ21_07145</name>
</gene>
<reference evidence="7 9" key="1">
    <citation type="submission" date="2019-03" db="EMBL/GenBank/DDBJ databases">
        <title>Genomic Encyclopedia of Type Strains, Phase IV (KMG-IV): sequencing the most valuable type-strain genomes for metagenomic binning, comparative biology and taxonomic classification.</title>
        <authorList>
            <person name="Goeker M."/>
        </authorList>
    </citation>
    <scope>NUCLEOTIDE SEQUENCE [LARGE SCALE GENOMIC DNA]</scope>
    <source>
        <strain evidence="7 9">DSM 28140</strain>
    </source>
</reference>
<dbReference type="Proteomes" id="UP000294619">
    <property type="component" value="Unassembled WGS sequence"/>
</dbReference>
<evidence type="ECO:0000256" key="6">
    <source>
        <dbReference type="SAM" id="Phobius"/>
    </source>
</evidence>
<feature type="transmembrane region" description="Helical" evidence="6">
    <location>
        <begin position="74"/>
        <end position="97"/>
    </location>
</feature>
<evidence type="ECO:0000256" key="5">
    <source>
        <dbReference type="ARBA" id="ARBA00023136"/>
    </source>
</evidence>
<keyword evidence="3 6" id="KW-0812">Transmembrane</keyword>
<dbReference type="InterPro" id="IPR005598">
    <property type="entry name" value="ATP_synth_I"/>
</dbReference>
<accession>A0A4R3YBV6</accession>
<evidence type="ECO:0000313" key="10">
    <source>
        <dbReference type="Proteomes" id="UP000305526"/>
    </source>
</evidence>
<dbReference type="Proteomes" id="UP000305526">
    <property type="component" value="Unassembled WGS sequence"/>
</dbReference>
<name>A0A4R3YBV6_9PAST</name>
<keyword evidence="4 6" id="KW-1133">Transmembrane helix</keyword>
<evidence type="ECO:0000313" key="8">
    <source>
        <dbReference type="EMBL" id="TNG91598.1"/>
    </source>
</evidence>
<feature type="transmembrane region" description="Helical" evidence="6">
    <location>
        <begin position="103"/>
        <end position="122"/>
    </location>
</feature>
<dbReference type="RefSeq" id="WP_132965369.1">
    <property type="nucleotide sequence ID" value="NZ_LEKL01000037.1"/>
</dbReference>
<comment type="caution">
    <text evidence="7">The sequence shown here is derived from an EMBL/GenBank/DDBJ whole genome shotgun (WGS) entry which is preliminary data.</text>
</comment>
<dbReference type="Pfam" id="PF03899">
    <property type="entry name" value="ATP-synt_I"/>
    <property type="match status" value="1"/>
</dbReference>
<sequence>MSAVLDRNRKLYHKAFIIELALILIVYALIGLLQPAFSFPFLLGALIGWLPQLVLVVYVFYLRANLQSEHKLKALYQGEGIKIVLTIILLLLVFINIDLTPLAFFAGYFGLILLNNLLPFVLQKHTESKINSLTK</sequence>
<evidence type="ECO:0000256" key="1">
    <source>
        <dbReference type="ARBA" id="ARBA00004651"/>
    </source>
</evidence>
<feature type="transmembrane region" description="Helical" evidence="6">
    <location>
        <begin position="39"/>
        <end position="62"/>
    </location>
</feature>
<evidence type="ECO:0000313" key="9">
    <source>
        <dbReference type="Proteomes" id="UP000294619"/>
    </source>
</evidence>
<dbReference type="GO" id="GO:0005886">
    <property type="term" value="C:plasma membrane"/>
    <property type="evidence" value="ECO:0007669"/>
    <property type="project" value="UniProtKB-SubCell"/>
</dbReference>
<dbReference type="EMBL" id="SMCP01000002">
    <property type="protein sequence ID" value="TCV89450.1"/>
    <property type="molecule type" value="Genomic_DNA"/>
</dbReference>
<dbReference type="AlphaFoldDB" id="A0A4R3YBV6"/>
<evidence type="ECO:0000313" key="7">
    <source>
        <dbReference type="EMBL" id="TCV89450.1"/>
    </source>
</evidence>
<proteinExistence type="predicted"/>
<organism evidence="7 9">
    <name type="scientific">Testudinibacter aquarius</name>
    <dbReference type="NCBI Taxonomy" id="1524974"/>
    <lineage>
        <taxon>Bacteria</taxon>
        <taxon>Pseudomonadati</taxon>
        <taxon>Pseudomonadota</taxon>
        <taxon>Gammaproteobacteria</taxon>
        <taxon>Pasteurellales</taxon>
        <taxon>Pasteurellaceae</taxon>
        <taxon>Testudinibacter</taxon>
    </lineage>
</organism>
<evidence type="ECO:0000256" key="2">
    <source>
        <dbReference type="ARBA" id="ARBA00022475"/>
    </source>
</evidence>
<keyword evidence="10" id="KW-1185">Reference proteome</keyword>
<keyword evidence="5 6" id="KW-0472">Membrane</keyword>
<dbReference type="EMBL" id="VDGV01000056">
    <property type="protein sequence ID" value="TNG91598.1"/>
    <property type="molecule type" value="Genomic_DNA"/>
</dbReference>
<comment type="subcellular location">
    <subcellularLocation>
        <location evidence="1">Cell membrane</location>
        <topology evidence="1">Multi-pass membrane protein</topology>
    </subcellularLocation>
</comment>
<keyword evidence="2" id="KW-1003">Cell membrane</keyword>
<feature type="transmembrane region" description="Helical" evidence="6">
    <location>
        <begin position="12"/>
        <end position="33"/>
    </location>
</feature>
<protein>
    <submittedName>
        <fullName evidence="8">ATP F0F1 synthase subunit I</fullName>
    </submittedName>
    <submittedName>
        <fullName evidence="7">ATP synthase protein I</fullName>
    </submittedName>
</protein>
<evidence type="ECO:0000256" key="3">
    <source>
        <dbReference type="ARBA" id="ARBA00022692"/>
    </source>
</evidence>